<dbReference type="GO" id="GO:1990281">
    <property type="term" value="C:efflux pump complex"/>
    <property type="evidence" value="ECO:0007669"/>
    <property type="project" value="TreeGrafter"/>
</dbReference>
<reference evidence="2" key="1">
    <citation type="submission" date="2016-10" db="EMBL/GenBank/DDBJ databases">
        <authorList>
            <person name="de Groot N.N."/>
        </authorList>
    </citation>
    <scope>NUCLEOTIDE SEQUENCE</scope>
</reference>
<dbReference type="EMBL" id="FPHI01000022">
    <property type="protein sequence ID" value="SFV62011.1"/>
    <property type="molecule type" value="Genomic_DNA"/>
</dbReference>
<dbReference type="Gene3D" id="2.40.50.100">
    <property type="match status" value="1"/>
</dbReference>
<dbReference type="Gene3D" id="2.40.420.20">
    <property type="match status" value="1"/>
</dbReference>
<dbReference type="AlphaFoldDB" id="A0A1W1C8J7"/>
<sequence>MKKVLKVLLFLVMIVALAALGIKMLHNKRAKEASAPVAKVYPIVAKSMQPKSSQVKLTLPYLAQSINESDVTLSSRIASRIVKITKSGKHVKKGEVLVELDTTDVMANIQALKVSLRNLKKSHQRTNSLYQVQGASIEQLQKEESAIEGVNAKIKALKNQLSYAKILSPIDGVVTKVLSAVGDVTMPGKPMVKISANSGFSLIVRTPDNINPKAVMYRGKEYQLHALNSTYHGLKEYKAYINEANGLSSKERVEVEVVVFEGHGLLLPFDAILNRNGESEVLVIKGNHATPKKVTVLQSAEQGVVVADDLSGLKIVIAKPDILLKLTSGYALKVEE</sequence>
<dbReference type="Gene3D" id="1.10.287.470">
    <property type="entry name" value="Helix hairpin bin"/>
    <property type="match status" value="1"/>
</dbReference>
<dbReference type="PANTHER" id="PTHR30469:SF15">
    <property type="entry name" value="HLYD FAMILY OF SECRETION PROTEINS"/>
    <property type="match status" value="1"/>
</dbReference>
<evidence type="ECO:0000259" key="1">
    <source>
        <dbReference type="Pfam" id="PF25917"/>
    </source>
</evidence>
<dbReference type="Gene3D" id="2.40.30.170">
    <property type="match status" value="1"/>
</dbReference>
<proteinExistence type="predicted"/>
<dbReference type="SUPFAM" id="SSF111369">
    <property type="entry name" value="HlyD-like secretion proteins"/>
    <property type="match status" value="1"/>
</dbReference>
<organism evidence="2">
    <name type="scientific">hydrothermal vent metagenome</name>
    <dbReference type="NCBI Taxonomy" id="652676"/>
    <lineage>
        <taxon>unclassified sequences</taxon>
        <taxon>metagenomes</taxon>
        <taxon>ecological metagenomes</taxon>
    </lineage>
</organism>
<evidence type="ECO:0000313" key="2">
    <source>
        <dbReference type="EMBL" id="SFV62011.1"/>
    </source>
</evidence>
<accession>A0A1W1C8J7</accession>
<dbReference type="PANTHER" id="PTHR30469">
    <property type="entry name" value="MULTIDRUG RESISTANCE PROTEIN MDTA"/>
    <property type="match status" value="1"/>
</dbReference>
<gene>
    <name evidence="2" type="ORF">MNB_SV-3-1118</name>
</gene>
<protein>
    <submittedName>
        <fullName evidence="2">Efflux transporter, RND family, MFP subunit</fullName>
    </submittedName>
</protein>
<name>A0A1W1C8J7_9ZZZZ</name>
<dbReference type="GO" id="GO:0015562">
    <property type="term" value="F:efflux transmembrane transporter activity"/>
    <property type="evidence" value="ECO:0007669"/>
    <property type="project" value="TreeGrafter"/>
</dbReference>
<feature type="domain" description="Multidrug resistance protein MdtA-like barrel-sandwich hybrid" evidence="1">
    <location>
        <begin position="71"/>
        <end position="190"/>
    </location>
</feature>
<dbReference type="InterPro" id="IPR058625">
    <property type="entry name" value="MdtA-like_BSH"/>
</dbReference>
<dbReference type="Pfam" id="PF25917">
    <property type="entry name" value="BSH_RND"/>
    <property type="match status" value="1"/>
</dbReference>